<evidence type="ECO:0000256" key="11">
    <source>
        <dbReference type="ARBA" id="ARBA00023180"/>
    </source>
</evidence>
<dbReference type="InterPro" id="IPR006581">
    <property type="entry name" value="VPS10"/>
</dbReference>
<name>A0A0C3M0T8_9AGAM</name>
<evidence type="ECO:0000256" key="1">
    <source>
        <dbReference type="ARBA" id="ARBA00004198"/>
    </source>
</evidence>
<evidence type="ECO:0000256" key="13">
    <source>
        <dbReference type="ARBA" id="ARBA00031250"/>
    </source>
</evidence>
<comment type="subcellular location">
    <subcellularLocation>
        <location evidence="1">Golgi apparatus</location>
        <location evidence="1">trans-Golgi network membrane</location>
    </subcellularLocation>
    <subcellularLocation>
        <location evidence="16">Prevacuolar compartment membrane</location>
    </subcellularLocation>
</comment>
<dbReference type="STRING" id="1051891.A0A0C3M0T8"/>
<dbReference type="GO" id="GO:0006896">
    <property type="term" value="P:Golgi to vacuole transport"/>
    <property type="evidence" value="ECO:0007669"/>
    <property type="project" value="TreeGrafter"/>
</dbReference>
<reference evidence="20 21" key="1">
    <citation type="submission" date="2014-04" db="EMBL/GenBank/DDBJ databases">
        <authorList>
            <consortium name="DOE Joint Genome Institute"/>
            <person name="Kuo A."/>
            <person name="Girlanda M."/>
            <person name="Perotto S."/>
            <person name="Kohler A."/>
            <person name="Nagy L.G."/>
            <person name="Floudas D."/>
            <person name="Copeland A."/>
            <person name="Barry K.W."/>
            <person name="Cichocki N."/>
            <person name="Veneault-Fourrey C."/>
            <person name="LaButti K."/>
            <person name="Lindquist E.A."/>
            <person name="Lipzen A."/>
            <person name="Lundell T."/>
            <person name="Morin E."/>
            <person name="Murat C."/>
            <person name="Sun H."/>
            <person name="Tunlid A."/>
            <person name="Henrissat B."/>
            <person name="Grigoriev I.V."/>
            <person name="Hibbett D.S."/>
            <person name="Martin F."/>
            <person name="Nordberg H.P."/>
            <person name="Cantor M.N."/>
            <person name="Hua S.X."/>
        </authorList>
    </citation>
    <scope>NUCLEOTIDE SEQUENCE [LARGE SCALE GENOMIC DNA]</scope>
    <source>
        <strain evidence="20 21">MUT 4182</strain>
    </source>
</reference>
<dbReference type="CDD" id="cd15482">
    <property type="entry name" value="Sialidase_non-viral"/>
    <property type="match status" value="2"/>
</dbReference>
<evidence type="ECO:0000256" key="10">
    <source>
        <dbReference type="ARBA" id="ARBA00023170"/>
    </source>
</evidence>
<accession>A0A0C3M0T8</accession>
<dbReference type="Pfam" id="PF15901">
    <property type="entry name" value="Sortilin_C"/>
    <property type="match status" value="2"/>
</dbReference>
<dbReference type="FunFam" id="3.30.60.270:FF:000005">
    <property type="entry name" value="Sortilin"/>
    <property type="match status" value="1"/>
</dbReference>
<evidence type="ECO:0000256" key="12">
    <source>
        <dbReference type="ARBA" id="ARBA00025569"/>
    </source>
</evidence>
<dbReference type="GO" id="GO:0005829">
    <property type="term" value="C:cytosol"/>
    <property type="evidence" value="ECO:0007669"/>
    <property type="project" value="GOC"/>
</dbReference>
<dbReference type="HOGENOM" id="CLU_000700_0_0_1"/>
<feature type="signal peptide" evidence="18">
    <location>
        <begin position="1"/>
        <end position="24"/>
    </location>
</feature>
<keyword evidence="8" id="KW-0333">Golgi apparatus</keyword>
<keyword evidence="9 17" id="KW-0472">Membrane</keyword>
<keyword evidence="5 18" id="KW-0732">Signal</keyword>
<keyword evidence="6" id="KW-0677">Repeat</keyword>
<feature type="domain" description="VPS10" evidence="19">
    <location>
        <begin position="46"/>
        <end position="695"/>
    </location>
</feature>
<dbReference type="InterPro" id="IPR050310">
    <property type="entry name" value="VPS10-sortilin"/>
</dbReference>
<feature type="transmembrane region" description="Helical" evidence="17">
    <location>
        <begin position="1361"/>
        <end position="1383"/>
    </location>
</feature>
<dbReference type="Gene3D" id="3.30.60.270">
    <property type="match status" value="2"/>
</dbReference>
<evidence type="ECO:0000256" key="17">
    <source>
        <dbReference type="SAM" id="Phobius"/>
    </source>
</evidence>
<keyword evidence="11" id="KW-0325">Glycoprotein</keyword>
<dbReference type="GO" id="GO:0006895">
    <property type="term" value="P:Golgi to endosome transport"/>
    <property type="evidence" value="ECO:0007669"/>
    <property type="project" value="TreeGrafter"/>
</dbReference>
<proteinExistence type="inferred from homology"/>
<dbReference type="OrthoDB" id="443634at2759"/>
<dbReference type="GO" id="GO:0005794">
    <property type="term" value="C:Golgi apparatus"/>
    <property type="evidence" value="ECO:0007669"/>
    <property type="project" value="UniProtKB-SubCell"/>
</dbReference>
<dbReference type="SMART" id="SM00602">
    <property type="entry name" value="VPS10"/>
    <property type="match status" value="2"/>
</dbReference>
<evidence type="ECO:0000256" key="4">
    <source>
        <dbReference type="ARBA" id="ARBA00022692"/>
    </source>
</evidence>
<dbReference type="Pfam" id="PF15902">
    <property type="entry name" value="Sortilin-Vps10"/>
    <property type="match status" value="2"/>
</dbReference>
<dbReference type="InterPro" id="IPR031778">
    <property type="entry name" value="Sortilin_N"/>
</dbReference>
<evidence type="ECO:0000256" key="16">
    <source>
        <dbReference type="ARBA" id="ARBA00046293"/>
    </source>
</evidence>
<dbReference type="InterPro" id="IPR036278">
    <property type="entry name" value="Sialidase_sf"/>
</dbReference>
<evidence type="ECO:0000256" key="9">
    <source>
        <dbReference type="ARBA" id="ARBA00023136"/>
    </source>
</evidence>
<evidence type="ECO:0000313" key="20">
    <source>
        <dbReference type="EMBL" id="KIO27267.1"/>
    </source>
</evidence>
<dbReference type="InterPro" id="IPR015943">
    <property type="entry name" value="WD40/YVTN_repeat-like_dom_sf"/>
</dbReference>
<dbReference type="Proteomes" id="UP000054248">
    <property type="component" value="Unassembled WGS sequence"/>
</dbReference>
<evidence type="ECO:0000259" key="19">
    <source>
        <dbReference type="SMART" id="SM00602"/>
    </source>
</evidence>
<evidence type="ECO:0000256" key="18">
    <source>
        <dbReference type="SAM" id="SignalP"/>
    </source>
</evidence>
<gene>
    <name evidence="20" type="ORF">M407DRAFT_73357</name>
</gene>
<feature type="domain" description="VPS10" evidence="19">
    <location>
        <begin position="723"/>
        <end position="1358"/>
    </location>
</feature>
<organism evidence="20 21">
    <name type="scientific">Tulasnella calospora MUT 4182</name>
    <dbReference type="NCBI Taxonomy" id="1051891"/>
    <lineage>
        <taxon>Eukaryota</taxon>
        <taxon>Fungi</taxon>
        <taxon>Dikarya</taxon>
        <taxon>Basidiomycota</taxon>
        <taxon>Agaricomycotina</taxon>
        <taxon>Agaricomycetes</taxon>
        <taxon>Cantharellales</taxon>
        <taxon>Tulasnellaceae</taxon>
        <taxon>Tulasnella</taxon>
    </lineage>
</organism>
<evidence type="ECO:0000256" key="8">
    <source>
        <dbReference type="ARBA" id="ARBA00023034"/>
    </source>
</evidence>
<keyword evidence="4 17" id="KW-0812">Transmembrane</keyword>
<sequence>MAQPLSRIRCIIWFLLLCALAVAAQKPEVQVTHFKNHPARLFYFDDTTVVLYHDAQALTLFRSDNEGKDWKEIDILRGKALMVIPHPYDNRYAFVLTRDKTHYRTSNRGESWQTFAMPAPPALVGAPLSFHADKDKWGHILYQGTECILKSHALTLVVLTDAILQIWYTHDAFGDTPQQLLTQTTKCLYGRNTKVLKDASPNLILCVAFDEKSTNGEHTLSSSRLYASDDYFKTKSIIDFGLGKQGRGVVALGIVSKFMVAALKDISRPDGEMMLYVSVDGKEWGKAKFPHASSSQLRENAYTIVESTTHSLAIDVLLHSNAAVGTLFVSNSNGTYFVEALKDTNRNSDGYVDFEDLYGIEGVGIANVVANAEEVEGRGALKKLRSVITFDDGSSWQPLKAPDTDVDGKPFSCSGGGECSLHLNSVTQAHNFGRIFSSPSPGFVMGVGSVGDHLLRYEDCDTFLSTDAGLTWKMVHKNAHIYEFGDQGSIMVIIDNEEFTSHLRYSWDDGKTWHAVDLGVTIRAQSLTTIPDSTSQKFILTGFLNRQSSTDIGRYAVVFVDFAAMKKRQCTENDFEKWYARTAKGKECLMGHKQWYRRRKPDADCYVGHKFQDPVEHEDNCPCADEDYECDYNYVKEGDKCVSVGPEPIPAGVCAHDRKGTYLGSSGYRLIPGNTCKPPSRGAKDEKVEKDCAKAQPPEGQVTHQTFKFPGPMLQYMYFRNSHTVLVQLDGGQIWQSSNEGYTWSQLNRHDYFIAMYMNPYWNDRAWLITNTRKVYMTTDTGATWIEMQAPMEPNIFGVAAVNFHPKQSDWLIWVGSTDCTRTGGPNCRTEAYYTRDHGRRWSKFDTYVRTCNWARDKGLKIDETEIICESYRDKKGDQMMFVGVNPLQLVIGKEFYSQKTVLFHNVVGFAKFSEYLLVAEIADGANALDLQVSLDGQSFAQGLFPPGMRLDNHAYTILESSTDSVFLHVTMSTVQGAEWGNVLKSNSNGTYYGLSLDHVNRNERGYVDFEKVIGLDGIAVMNVVANPEEAAIHGRKKLQTRITHNDGGSWKSMTPPAKDSLGQSYKCSDATCALHIHGYTERYDARATYSSPSAIGLMMAVGNVGTDLAAYTDSDTFLTRDGGFTWEEVHKDAHLFEFGDSGSVLVMVNDEGPTDHILYSTDEGLNWKEYKFTATGEDPLRVREIITVPQDTSRKFLLLGYPHMRAELVAIHVDFSAITSRKCNFEPDDPQKDDFELWSPSEEREERCLFGRQTLYHRRLRDRNCYIGEKPKVPEKIVKNCECTTSDFECEFNHMRNSAGECVLVEGASPLPNDESCVDGQDFWYERTPYRKIPYSTCEGGIRPDRGTTHICPGIKGHSVMFWMTFLALPFAFTGLVGYYYYRRGGFGGGAIRLPEPGSRSIHHETSFVDTLASIPWFLVGVAGVAYAYITSIKVPFFSDRIQPQRGYRTVPIDEDAQVLRFEDED</sequence>
<dbReference type="PANTHER" id="PTHR12106:SF27">
    <property type="entry name" value="SORTILIN-RELATED RECEPTOR"/>
    <property type="match status" value="1"/>
</dbReference>
<keyword evidence="7 17" id="KW-1133">Transmembrane helix</keyword>
<protein>
    <recommendedName>
        <fullName evidence="3">Vacuolar protein sorting/targeting protein 10</fullName>
    </recommendedName>
    <alternativeName>
        <fullName evidence="14">Carboxypeptidase Y receptor</fullName>
    </alternativeName>
    <alternativeName>
        <fullName evidence="13 15">Sortilin VPS10</fullName>
    </alternativeName>
</protein>
<dbReference type="SUPFAM" id="SSF110296">
    <property type="entry name" value="Oligoxyloglucan reducing end-specific cellobiohydrolase"/>
    <property type="match status" value="2"/>
</dbReference>
<dbReference type="SUPFAM" id="SSF50939">
    <property type="entry name" value="Sialidases"/>
    <property type="match status" value="1"/>
</dbReference>
<feature type="transmembrane region" description="Helical" evidence="17">
    <location>
        <begin position="1409"/>
        <end position="1431"/>
    </location>
</feature>
<evidence type="ECO:0000256" key="3">
    <source>
        <dbReference type="ARBA" id="ARBA00015369"/>
    </source>
</evidence>
<dbReference type="GO" id="GO:0016020">
    <property type="term" value="C:membrane"/>
    <property type="evidence" value="ECO:0007669"/>
    <property type="project" value="InterPro"/>
</dbReference>
<dbReference type="Gene3D" id="2.10.70.80">
    <property type="match status" value="2"/>
</dbReference>
<evidence type="ECO:0000256" key="15">
    <source>
        <dbReference type="ARBA" id="ARBA00031902"/>
    </source>
</evidence>
<feature type="chain" id="PRO_5002166834" description="Vacuolar protein sorting/targeting protein 10" evidence="18">
    <location>
        <begin position="25"/>
        <end position="1467"/>
    </location>
</feature>
<comment type="similarity">
    <text evidence="2">Belongs to the VPS10-related sortilin family.</text>
</comment>
<keyword evidence="10" id="KW-0675">Receptor</keyword>
<evidence type="ECO:0000256" key="14">
    <source>
        <dbReference type="ARBA" id="ARBA00031354"/>
    </source>
</evidence>
<dbReference type="GO" id="GO:0006623">
    <property type="term" value="P:protein targeting to vacuole"/>
    <property type="evidence" value="ECO:0007669"/>
    <property type="project" value="TreeGrafter"/>
</dbReference>
<evidence type="ECO:0000256" key="2">
    <source>
        <dbReference type="ARBA" id="ARBA00008251"/>
    </source>
</evidence>
<dbReference type="EMBL" id="KN823011">
    <property type="protein sequence ID" value="KIO27267.1"/>
    <property type="molecule type" value="Genomic_DNA"/>
</dbReference>
<reference evidence="21" key="2">
    <citation type="submission" date="2015-01" db="EMBL/GenBank/DDBJ databases">
        <title>Evolutionary Origins and Diversification of the Mycorrhizal Mutualists.</title>
        <authorList>
            <consortium name="DOE Joint Genome Institute"/>
            <consortium name="Mycorrhizal Genomics Consortium"/>
            <person name="Kohler A."/>
            <person name="Kuo A."/>
            <person name="Nagy L.G."/>
            <person name="Floudas D."/>
            <person name="Copeland A."/>
            <person name="Barry K.W."/>
            <person name="Cichocki N."/>
            <person name="Veneault-Fourrey C."/>
            <person name="LaButti K."/>
            <person name="Lindquist E.A."/>
            <person name="Lipzen A."/>
            <person name="Lundell T."/>
            <person name="Morin E."/>
            <person name="Murat C."/>
            <person name="Riley R."/>
            <person name="Ohm R."/>
            <person name="Sun H."/>
            <person name="Tunlid A."/>
            <person name="Henrissat B."/>
            <person name="Grigoriev I.V."/>
            <person name="Hibbett D.S."/>
            <person name="Martin F."/>
        </authorList>
    </citation>
    <scope>NUCLEOTIDE SEQUENCE [LARGE SCALE GENOMIC DNA]</scope>
    <source>
        <strain evidence="21">MUT 4182</strain>
    </source>
</reference>
<evidence type="ECO:0000256" key="7">
    <source>
        <dbReference type="ARBA" id="ARBA00022989"/>
    </source>
</evidence>
<keyword evidence="21" id="KW-1185">Reference proteome</keyword>
<evidence type="ECO:0000313" key="21">
    <source>
        <dbReference type="Proteomes" id="UP000054248"/>
    </source>
</evidence>
<evidence type="ECO:0000256" key="6">
    <source>
        <dbReference type="ARBA" id="ARBA00022737"/>
    </source>
</evidence>
<dbReference type="Gene3D" id="2.130.10.10">
    <property type="entry name" value="YVTN repeat-like/Quinoprotein amine dehydrogenase"/>
    <property type="match status" value="3"/>
</dbReference>
<dbReference type="InterPro" id="IPR031777">
    <property type="entry name" value="Sortilin_C"/>
</dbReference>
<comment type="function">
    <text evidence="12">Functions as a sorting receptor in the Golgi compartment required for the intracellular sorting and delivery of soluble vacuolar proteins, like carboxypeptidase Y (CPY) and proteinase A. Executes multiple rounds of sorting by cycling between the late Golgi and a prevacuolar endosome-like compartment.</text>
</comment>
<evidence type="ECO:0000256" key="5">
    <source>
        <dbReference type="ARBA" id="ARBA00022729"/>
    </source>
</evidence>
<dbReference type="FunFam" id="2.10.70.80:FF:000001">
    <property type="entry name" value="Sortilin-related VPS10 domain-containing receptor 1"/>
    <property type="match status" value="1"/>
</dbReference>
<dbReference type="PANTHER" id="PTHR12106">
    <property type="entry name" value="SORTILIN RELATED"/>
    <property type="match status" value="1"/>
</dbReference>